<dbReference type="PROSITE" id="PS52015">
    <property type="entry name" value="TONB_CTD"/>
    <property type="match status" value="1"/>
</dbReference>
<dbReference type="Gene3D" id="3.30.1150.10">
    <property type="match status" value="1"/>
</dbReference>
<proteinExistence type="predicted"/>
<dbReference type="SUPFAM" id="SSF74653">
    <property type="entry name" value="TolA/TonB C-terminal domain"/>
    <property type="match status" value="1"/>
</dbReference>
<gene>
    <name evidence="2" type="ORF">EPL05_16400</name>
</gene>
<dbReference type="GO" id="GO:0031992">
    <property type="term" value="F:energy transducer activity"/>
    <property type="evidence" value="ECO:0007669"/>
    <property type="project" value="TreeGrafter"/>
</dbReference>
<comment type="caution">
    <text evidence="2">The sequence shown here is derived from an EMBL/GenBank/DDBJ whole genome shotgun (WGS) entry which is preliminary data.</text>
</comment>
<dbReference type="InterPro" id="IPR037682">
    <property type="entry name" value="TonB_C"/>
</dbReference>
<dbReference type="OrthoDB" id="649093at2"/>
<dbReference type="GO" id="GO:0098797">
    <property type="term" value="C:plasma membrane protein complex"/>
    <property type="evidence" value="ECO:0007669"/>
    <property type="project" value="TreeGrafter"/>
</dbReference>
<name>A0A3S4Y9H2_9SPHI</name>
<dbReference type="PANTHER" id="PTHR33446">
    <property type="entry name" value="PROTEIN TONB-RELATED"/>
    <property type="match status" value="1"/>
</dbReference>
<dbReference type="GO" id="GO:0055085">
    <property type="term" value="P:transmembrane transport"/>
    <property type="evidence" value="ECO:0007669"/>
    <property type="project" value="InterPro"/>
</dbReference>
<protein>
    <recommendedName>
        <fullName evidence="1">TonB C-terminal domain-containing protein</fullName>
    </recommendedName>
</protein>
<dbReference type="Pfam" id="PF03544">
    <property type="entry name" value="TonB_C"/>
    <property type="match status" value="1"/>
</dbReference>
<evidence type="ECO:0000313" key="3">
    <source>
        <dbReference type="Proteomes" id="UP000286701"/>
    </source>
</evidence>
<organism evidence="2 3">
    <name type="scientific">Mucilaginibacter gilvus</name>
    <dbReference type="NCBI Taxonomy" id="2305909"/>
    <lineage>
        <taxon>Bacteria</taxon>
        <taxon>Pseudomonadati</taxon>
        <taxon>Bacteroidota</taxon>
        <taxon>Sphingobacteriia</taxon>
        <taxon>Sphingobacteriales</taxon>
        <taxon>Sphingobacteriaceae</taxon>
        <taxon>Mucilaginibacter</taxon>
    </lineage>
</organism>
<reference evidence="2 3" key="1">
    <citation type="submission" date="2019-01" db="EMBL/GenBank/DDBJ databases">
        <title>Mucilaginibacter antarcticum sp. nov., isolated from antarctic soil.</title>
        <authorList>
            <person name="Yan Y.-Q."/>
            <person name="Du Z.-J."/>
        </authorList>
    </citation>
    <scope>NUCLEOTIDE SEQUENCE [LARGE SCALE GENOMIC DNA]</scope>
    <source>
        <strain evidence="2 3">F01003</strain>
    </source>
</reference>
<accession>A0A3S4Y9H2</accession>
<dbReference type="AlphaFoldDB" id="A0A3S4Y9H2"/>
<dbReference type="PANTHER" id="PTHR33446:SF2">
    <property type="entry name" value="PROTEIN TONB"/>
    <property type="match status" value="1"/>
</dbReference>
<evidence type="ECO:0000313" key="2">
    <source>
        <dbReference type="EMBL" id="RWY50325.1"/>
    </source>
</evidence>
<dbReference type="EMBL" id="SBIW01000007">
    <property type="protein sequence ID" value="RWY50325.1"/>
    <property type="molecule type" value="Genomic_DNA"/>
</dbReference>
<dbReference type="Proteomes" id="UP000286701">
    <property type="component" value="Unassembled WGS sequence"/>
</dbReference>
<evidence type="ECO:0000259" key="1">
    <source>
        <dbReference type="PROSITE" id="PS52015"/>
    </source>
</evidence>
<sequence>MGRFVIEKDGSLSNFKVLRSPGESLSNEAIRVMKESPPWNPGLQDGKPVRVQYSIPVAFTLATEE</sequence>
<keyword evidence="3" id="KW-1185">Reference proteome</keyword>
<dbReference type="InterPro" id="IPR051045">
    <property type="entry name" value="TonB-dependent_transducer"/>
</dbReference>
<feature type="domain" description="TonB C-terminal" evidence="1">
    <location>
        <begin position="1"/>
        <end position="65"/>
    </location>
</feature>